<comment type="caution">
    <text evidence="2">Lacks conserved residue(s) required for the propagation of feature annotation.</text>
</comment>
<dbReference type="InterPro" id="IPR029058">
    <property type="entry name" value="AB_hydrolase_fold"/>
</dbReference>
<evidence type="ECO:0000259" key="4">
    <source>
        <dbReference type="Pfam" id="PF00561"/>
    </source>
</evidence>
<dbReference type="NCBIfam" id="NF005262">
    <property type="entry name" value="PRK06765.1"/>
    <property type="match status" value="1"/>
</dbReference>
<feature type="domain" description="AB hydrolase-1" evidence="4">
    <location>
        <begin position="125"/>
        <end position="325"/>
    </location>
</feature>
<dbReference type="InterPro" id="IPR000073">
    <property type="entry name" value="AB_hydrolase_1"/>
</dbReference>
<sequence length="368" mass="39361">MIVEKKIFALPEFRTSGGALIKNVRVGWESYGRLNADRSNAILIAHYFSGTSHAAGRYTTEDVFPGYWDALIGPGKAIDTERYFVLSSDTLVNLNARDPQVVTTGPATIDPATGKPYGLSFPLVTIGDFVAAQKALVDHLGIRRLHAVMGPSMGGLQTLAWAVAYPEMMERIVPVICAGEIDAWLTAWLGLWAAPIMADPAWQGGAYVAEAQPLAGLTLALKLITLQANHWLWTDAQFGRAYADPGANPADALGNSFKVEATVAAIAAERAKISDSNHLLYLVKANQTFAAGPSGTLADLETIRARTLLLYSPEDQVFRAERARATAAAIAKGDAPVEVAEIHGPFGHANGLFAIAPLGEKIRAFLAR</sequence>
<dbReference type="Pfam" id="PF00561">
    <property type="entry name" value="Abhydrolase_1"/>
    <property type="match status" value="1"/>
</dbReference>
<evidence type="ECO:0000256" key="2">
    <source>
        <dbReference type="HAMAP-Rule" id="MF_00296"/>
    </source>
</evidence>
<proteinExistence type="inferred from homology"/>
<feature type="active site" evidence="3">
    <location>
        <position position="348"/>
    </location>
</feature>
<dbReference type="GO" id="GO:0005737">
    <property type="term" value="C:cytoplasm"/>
    <property type="evidence" value="ECO:0007669"/>
    <property type="project" value="UniProtKB-SubCell"/>
</dbReference>
<dbReference type="Proteomes" id="UP000256900">
    <property type="component" value="Unassembled WGS sequence"/>
</dbReference>
<dbReference type="GO" id="GO:0009086">
    <property type="term" value="P:methionine biosynthetic process"/>
    <property type="evidence" value="ECO:0007669"/>
    <property type="project" value="TreeGrafter"/>
</dbReference>
<dbReference type="SUPFAM" id="SSF53474">
    <property type="entry name" value="alpha/beta-Hydrolases"/>
    <property type="match status" value="1"/>
</dbReference>
<evidence type="ECO:0000256" key="3">
    <source>
        <dbReference type="PIRSR" id="PIRSR000443-1"/>
    </source>
</evidence>
<dbReference type="PIRSF" id="PIRSF000443">
    <property type="entry name" value="Homoser_Ac_trans"/>
    <property type="match status" value="1"/>
</dbReference>
<evidence type="ECO:0000256" key="1">
    <source>
        <dbReference type="ARBA" id="ARBA00022679"/>
    </source>
</evidence>
<comment type="similarity">
    <text evidence="2">Belongs to the AB hydrolase superfamily. MetX family.</text>
</comment>
<keyword evidence="2" id="KW-0028">Amino-acid biosynthesis</keyword>
<dbReference type="PANTHER" id="PTHR32268:SF11">
    <property type="entry name" value="HOMOSERINE O-ACETYLTRANSFERASE"/>
    <property type="match status" value="1"/>
</dbReference>
<dbReference type="PANTHER" id="PTHR32268">
    <property type="entry name" value="HOMOSERINE O-ACETYLTRANSFERASE"/>
    <property type="match status" value="1"/>
</dbReference>
<keyword evidence="2" id="KW-0012">Acyltransferase</keyword>
<keyword evidence="1 2" id="KW-0808">Transferase</keyword>
<keyword evidence="6" id="KW-1185">Reference proteome</keyword>
<organism evidence="5 6">
    <name type="scientific">Methylovirgula ligni</name>
    <dbReference type="NCBI Taxonomy" id="569860"/>
    <lineage>
        <taxon>Bacteria</taxon>
        <taxon>Pseudomonadati</taxon>
        <taxon>Pseudomonadota</taxon>
        <taxon>Alphaproteobacteria</taxon>
        <taxon>Hyphomicrobiales</taxon>
        <taxon>Beijerinckiaceae</taxon>
        <taxon>Methylovirgula</taxon>
    </lineage>
</organism>
<protein>
    <recommendedName>
        <fullName evidence="2">Probable acyltransferase</fullName>
        <ecNumber evidence="2">2.3.1.-</ecNumber>
    </recommendedName>
</protein>
<dbReference type="EC" id="2.3.1.-" evidence="2"/>
<feature type="active site" description="Nucleophile" evidence="3">
    <location>
        <position position="152"/>
    </location>
</feature>
<dbReference type="Gene3D" id="3.40.50.1820">
    <property type="entry name" value="alpha/beta hydrolase"/>
    <property type="match status" value="1"/>
</dbReference>
<accession>A0A3D9Z9U5</accession>
<dbReference type="Gene3D" id="1.10.1740.110">
    <property type="match status" value="1"/>
</dbReference>
<comment type="subunit">
    <text evidence="2">Homodimer.</text>
</comment>
<evidence type="ECO:0000313" key="6">
    <source>
        <dbReference type="Proteomes" id="UP000256900"/>
    </source>
</evidence>
<dbReference type="GO" id="GO:0004414">
    <property type="term" value="F:homoserine O-acetyltransferase activity"/>
    <property type="evidence" value="ECO:0007669"/>
    <property type="project" value="TreeGrafter"/>
</dbReference>
<evidence type="ECO:0000313" key="5">
    <source>
        <dbReference type="EMBL" id="REF88036.1"/>
    </source>
</evidence>
<dbReference type="InterPro" id="IPR008220">
    <property type="entry name" value="HAT_MetX-like"/>
</dbReference>
<name>A0A3D9Z9U5_9HYPH</name>
<dbReference type="OrthoDB" id="9800754at2"/>
<keyword evidence="2" id="KW-0963">Cytoplasm</keyword>
<dbReference type="EMBL" id="QUMO01000002">
    <property type="protein sequence ID" value="REF88036.1"/>
    <property type="molecule type" value="Genomic_DNA"/>
</dbReference>
<dbReference type="GO" id="GO:0009092">
    <property type="term" value="P:homoserine metabolic process"/>
    <property type="evidence" value="ECO:0007669"/>
    <property type="project" value="TreeGrafter"/>
</dbReference>
<reference evidence="5 6" key="1">
    <citation type="submission" date="2018-08" db="EMBL/GenBank/DDBJ databases">
        <title>Genomic Encyclopedia of Type Strains, Phase IV (KMG-IV): sequencing the most valuable type-strain genomes for metagenomic binning, comparative biology and taxonomic classification.</title>
        <authorList>
            <person name="Goeker M."/>
        </authorList>
    </citation>
    <scope>NUCLEOTIDE SEQUENCE [LARGE SCALE GENOMIC DNA]</scope>
    <source>
        <strain evidence="5 6">BW863</strain>
    </source>
</reference>
<dbReference type="AlphaFoldDB" id="A0A3D9Z9U5"/>
<dbReference type="RefSeq" id="WP_115836163.1">
    <property type="nucleotide sequence ID" value="NZ_CP025086.1"/>
</dbReference>
<comment type="subcellular location">
    <subcellularLocation>
        <location evidence="2">Cytoplasm</location>
    </subcellularLocation>
</comment>
<gene>
    <name evidence="5" type="ORF">DES32_1677</name>
</gene>
<comment type="caution">
    <text evidence="5">The sequence shown here is derived from an EMBL/GenBank/DDBJ whole genome shotgun (WGS) entry which is preliminary data.</text>
</comment>
<feature type="active site" evidence="2 3">
    <location>
        <position position="315"/>
    </location>
</feature>
<dbReference type="HAMAP" id="MF_00296">
    <property type="entry name" value="MetX_acyltransf"/>
    <property type="match status" value="1"/>
</dbReference>